<comment type="caution">
    <text evidence="1">The sequence shown here is derived from an EMBL/GenBank/DDBJ whole genome shotgun (WGS) entry which is preliminary data.</text>
</comment>
<keyword evidence="2" id="KW-1185">Reference proteome</keyword>
<accession>A0A9P6G0B2</accession>
<proteinExistence type="predicted"/>
<name>A0A9P6G0B2_9FUNG</name>
<dbReference type="Proteomes" id="UP000780801">
    <property type="component" value="Unassembled WGS sequence"/>
</dbReference>
<dbReference type="AlphaFoldDB" id="A0A9P6G0B2"/>
<evidence type="ECO:0000313" key="1">
    <source>
        <dbReference type="EMBL" id="KAF9584476.1"/>
    </source>
</evidence>
<organism evidence="1 2">
    <name type="scientific">Lunasporangiospora selenospora</name>
    <dbReference type="NCBI Taxonomy" id="979761"/>
    <lineage>
        <taxon>Eukaryota</taxon>
        <taxon>Fungi</taxon>
        <taxon>Fungi incertae sedis</taxon>
        <taxon>Mucoromycota</taxon>
        <taxon>Mortierellomycotina</taxon>
        <taxon>Mortierellomycetes</taxon>
        <taxon>Mortierellales</taxon>
        <taxon>Mortierellaceae</taxon>
        <taxon>Lunasporangiospora</taxon>
    </lineage>
</organism>
<reference evidence="1" key="1">
    <citation type="journal article" date="2020" name="Fungal Divers.">
        <title>Resolving the Mortierellaceae phylogeny through synthesis of multi-gene phylogenetics and phylogenomics.</title>
        <authorList>
            <person name="Vandepol N."/>
            <person name="Liber J."/>
            <person name="Desiro A."/>
            <person name="Na H."/>
            <person name="Kennedy M."/>
            <person name="Barry K."/>
            <person name="Grigoriev I.V."/>
            <person name="Miller A.N."/>
            <person name="O'Donnell K."/>
            <person name="Stajich J.E."/>
            <person name="Bonito G."/>
        </authorList>
    </citation>
    <scope>NUCLEOTIDE SEQUENCE</scope>
    <source>
        <strain evidence="1">KOD1015</strain>
    </source>
</reference>
<sequence length="326" mass="37683">MGAMALAFTNVQDLSIAYRDIAGQGLHILDPDRDRLTSLRITGWTGHTPLLVQTVHEYLLKAKHLLEFRGLHVHFHLPMMDLEGRLTGASVTNDLQETIEVYYPRYAPQRRTVWACRQLEVLSLTVDETWTHPNRARYMRTLFGYLVRVCPNLKQLHIRRRLVRLDYWSGLCLLTRLKHLRRLDVECQELVVVVSAKEEGVVRKTPKLCRAKTVFNRCMRLVQPSLRYDPSEDRPPLAAFGSWPGEPRAGEPGFGIVDGIDMSQLGRRQDVKDHVRERARVDAPIWPDLELLQIRYTYGQLDGLEKAVQACKTGIRTELIREDWVE</sequence>
<protein>
    <submittedName>
        <fullName evidence="1">Uncharacterized protein</fullName>
    </submittedName>
</protein>
<dbReference type="OrthoDB" id="2446980at2759"/>
<evidence type="ECO:0000313" key="2">
    <source>
        <dbReference type="Proteomes" id="UP000780801"/>
    </source>
</evidence>
<gene>
    <name evidence="1" type="ORF">BGW38_006326</name>
</gene>
<dbReference type="EMBL" id="JAABOA010000403">
    <property type="protein sequence ID" value="KAF9584476.1"/>
    <property type="molecule type" value="Genomic_DNA"/>
</dbReference>